<name>A0A7C4W1Y0_9BACT</name>
<organism evidence="1">
    <name type="scientific">Fervidobacterium thailandense</name>
    <dbReference type="NCBI Taxonomy" id="1008305"/>
    <lineage>
        <taxon>Bacteria</taxon>
        <taxon>Thermotogati</taxon>
        <taxon>Thermotogota</taxon>
        <taxon>Thermotogae</taxon>
        <taxon>Thermotogales</taxon>
        <taxon>Fervidobacteriaceae</taxon>
        <taxon>Fervidobacterium</taxon>
    </lineage>
</organism>
<evidence type="ECO:0000313" key="1">
    <source>
        <dbReference type="EMBL" id="HGU40628.1"/>
    </source>
</evidence>
<gene>
    <name evidence="1" type="ORF">ENT77_05470</name>
</gene>
<sequence>MPDIKDIKLVGTGHVYTWLVQQLIESMKTNDREGIEHMYNVYWEEYKGKPGGTGYATLDFYVYNNDNLVGSYRLGSSTLHGQEPFEFKTPEVIDFADGHKLLTFKRPLVFEKNIRL</sequence>
<accession>A0A7C4W1Y0</accession>
<comment type="caution">
    <text evidence="1">The sequence shown here is derived from an EMBL/GenBank/DDBJ whole genome shotgun (WGS) entry which is preliminary data.</text>
</comment>
<dbReference type="AlphaFoldDB" id="A0A7C4W1Y0"/>
<proteinExistence type="predicted"/>
<dbReference type="EMBL" id="DSZY01000027">
    <property type="protein sequence ID" value="HGU40628.1"/>
    <property type="molecule type" value="Genomic_DNA"/>
</dbReference>
<reference evidence="1" key="1">
    <citation type="journal article" date="2020" name="mSystems">
        <title>Genome- and Community-Level Interaction Insights into Carbon Utilization and Element Cycling Functions of Hydrothermarchaeota in Hydrothermal Sediment.</title>
        <authorList>
            <person name="Zhou Z."/>
            <person name="Liu Y."/>
            <person name="Xu W."/>
            <person name="Pan J."/>
            <person name="Luo Z.H."/>
            <person name="Li M."/>
        </authorList>
    </citation>
    <scope>NUCLEOTIDE SEQUENCE [LARGE SCALE GENOMIC DNA]</scope>
    <source>
        <strain evidence="1">SpSt-609</strain>
    </source>
</reference>
<protein>
    <submittedName>
        <fullName evidence="1">Uncharacterized protein</fullName>
    </submittedName>
</protein>